<sequence length="433" mass="46024">MADRYDVVVIGAGFAGVTAARDLGAAGHSVLLLEARDRIGGRTYTGEAFGRYAEFGGTYVHWSMPNVWREMQRHGIPLATTLEADTVHWLAGGRMHSGSQAEYAETVAPHAARFFADARTRFPRPFDVTAGDTGAIEEQTLADRLDSLGLSAHDRDVLEGILATFVHSPGEQGLAQFLLWASANFGDWGAFLETAGFFPIQGGTKRLIEAVLGESKAELRLSTPVGAVEDDGSGVTVTTRAGERIRARSAVVAVPLNTLGDIAITPAVAPPVRRMIERKHPMRTAKVLARVKGEIDPFLAVAPAGKNPVCTARVEYRHEGDTLVSCFAADASAVGGGDRESVQAALRTFVPSIEVVATAGYDWAGDEFAQGTWVHHRPGDLTGVVPRMREPHGRVHFAGADFAGMYVTGIEGAMETGAGAARNVIAALAGRSR</sequence>
<dbReference type="Gene3D" id="3.90.660.10">
    <property type="match status" value="1"/>
</dbReference>
<dbReference type="PANTHER" id="PTHR43563:SF1">
    <property type="entry name" value="AMINE OXIDASE [FLAVIN-CONTAINING] B"/>
    <property type="match status" value="1"/>
</dbReference>
<dbReference type="Proteomes" id="UP000638313">
    <property type="component" value="Unassembled WGS sequence"/>
</dbReference>
<dbReference type="InterPro" id="IPR001613">
    <property type="entry name" value="Flavin_amine_oxidase"/>
</dbReference>
<evidence type="ECO:0000259" key="5">
    <source>
        <dbReference type="Pfam" id="PF01593"/>
    </source>
</evidence>
<dbReference type="SUPFAM" id="SSF51905">
    <property type="entry name" value="FAD/NAD(P)-binding domain"/>
    <property type="match status" value="1"/>
</dbReference>
<dbReference type="PRINTS" id="PR00757">
    <property type="entry name" value="AMINEOXDASEF"/>
</dbReference>
<comment type="cofactor">
    <cofactor evidence="1">
        <name>FAD</name>
        <dbReference type="ChEBI" id="CHEBI:57692"/>
    </cofactor>
</comment>
<feature type="binding site" evidence="4">
    <location>
        <position position="225"/>
    </location>
    <ligand>
        <name>FAD</name>
        <dbReference type="ChEBI" id="CHEBI:57692"/>
    </ligand>
</feature>
<evidence type="ECO:0000256" key="4">
    <source>
        <dbReference type="PIRSR" id="PIRSR601613-1"/>
    </source>
</evidence>
<dbReference type="GO" id="GO:0016491">
    <property type="term" value="F:oxidoreductase activity"/>
    <property type="evidence" value="ECO:0007669"/>
    <property type="project" value="UniProtKB-KW"/>
</dbReference>
<reference evidence="6" key="1">
    <citation type="journal article" date="2014" name="Int. J. Syst. Evol. Microbiol.">
        <title>Complete genome sequence of Corynebacterium casei LMG S-19264T (=DSM 44701T), isolated from a smear-ripened cheese.</title>
        <authorList>
            <consortium name="US DOE Joint Genome Institute (JGI-PGF)"/>
            <person name="Walter F."/>
            <person name="Albersmeier A."/>
            <person name="Kalinowski J."/>
            <person name="Ruckert C."/>
        </authorList>
    </citation>
    <scope>NUCLEOTIDE SEQUENCE</scope>
    <source>
        <strain evidence="6">JCM 4059</strain>
    </source>
</reference>
<keyword evidence="7" id="KW-1185">Reference proteome</keyword>
<dbReference type="Pfam" id="PF01593">
    <property type="entry name" value="Amino_oxidase"/>
    <property type="match status" value="1"/>
</dbReference>
<dbReference type="InterPro" id="IPR036188">
    <property type="entry name" value="FAD/NAD-bd_sf"/>
</dbReference>
<dbReference type="RefSeq" id="WP_190131034.1">
    <property type="nucleotide sequence ID" value="NZ_BNBD01000008.1"/>
</dbReference>
<evidence type="ECO:0000256" key="3">
    <source>
        <dbReference type="ARBA" id="ARBA00023002"/>
    </source>
</evidence>
<keyword evidence="3" id="KW-0560">Oxidoreductase</keyword>
<dbReference type="Gene3D" id="1.10.405.10">
    <property type="entry name" value="Guanine Nucleotide Dissociation Inhibitor, domain 1"/>
    <property type="match status" value="1"/>
</dbReference>
<comment type="similarity">
    <text evidence="2">Belongs to the flavin monoamine oxidase family.</text>
</comment>
<accession>A0A919B5K6</accession>
<name>A0A919B5K6_9ACTN</name>
<reference evidence="6" key="2">
    <citation type="submission" date="2020-09" db="EMBL/GenBank/DDBJ databases">
        <authorList>
            <person name="Sun Q."/>
            <person name="Ohkuma M."/>
        </authorList>
    </citation>
    <scope>NUCLEOTIDE SEQUENCE</scope>
    <source>
        <strain evidence="6">JCM 4059</strain>
    </source>
</reference>
<evidence type="ECO:0000256" key="2">
    <source>
        <dbReference type="ARBA" id="ARBA00005995"/>
    </source>
</evidence>
<feature type="binding site" evidence="4">
    <location>
        <begin position="34"/>
        <end position="35"/>
    </location>
    <ligand>
        <name>FAD</name>
        <dbReference type="ChEBI" id="CHEBI:57692"/>
    </ligand>
</feature>
<evidence type="ECO:0000313" key="7">
    <source>
        <dbReference type="Proteomes" id="UP000638313"/>
    </source>
</evidence>
<dbReference type="InterPro" id="IPR050703">
    <property type="entry name" value="Flavin_MAO"/>
</dbReference>
<dbReference type="Gene3D" id="3.50.50.60">
    <property type="entry name" value="FAD/NAD(P)-binding domain"/>
    <property type="match status" value="1"/>
</dbReference>
<protein>
    <submittedName>
        <fullName evidence="6">Flavin-containing monoamine oxidase AofH</fullName>
    </submittedName>
</protein>
<evidence type="ECO:0000313" key="6">
    <source>
        <dbReference type="EMBL" id="GHF54831.1"/>
    </source>
</evidence>
<feature type="domain" description="Amine oxidase" evidence="5">
    <location>
        <begin position="14"/>
        <end position="425"/>
    </location>
</feature>
<organism evidence="6 7">
    <name type="scientific">Streptomyces mashuensis</name>
    <dbReference type="NCBI Taxonomy" id="33904"/>
    <lineage>
        <taxon>Bacteria</taxon>
        <taxon>Bacillati</taxon>
        <taxon>Actinomycetota</taxon>
        <taxon>Actinomycetes</taxon>
        <taxon>Kitasatosporales</taxon>
        <taxon>Streptomycetaceae</taxon>
        <taxon>Streptomyces</taxon>
    </lineage>
</organism>
<evidence type="ECO:0000256" key="1">
    <source>
        <dbReference type="ARBA" id="ARBA00001974"/>
    </source>
</evidence>
<dbReference type="AlphaFoldDB" id="A0A919B5K6"/>
<comment type="caution">
    <text evidence="6">The sequence shown here is derived from an EMBL/GenBank/DDBJ whole genome shotgun (WGS) entry which is preliminary data.</text>
</comment>
<proteinExistence type="inferred from homology"/>
<dbReference type="InterPro" id="IPR002937">
    <property type="entry name" value="Amino_oxidase"/>
</dbReference>
<dbReference type="EMBL" id="BNBD01000008">
    <property type="protein sequence ID" value="GHF54831.1"/>
    <property type="molecule type" value="Genomic_DNA"/>
</dbReference>
<gene>
    <name evidence="6" type="primary">aofH</name>
    <name evidence="6" type="ORF">GCM10010218_40190</name>
</gene>
<dbReference type="PANTHER" id="PTHR43563">
    <property type="entry name" value="AMINE OXIDASE"/>
    <property type="match status" value="1"/>
</dbReference>